<reference evidence="2 3" key="1">
    <citation type="submission" date="2020-01" db="EMBL/GenBank/DDBJ databases">
        <title>Paenibacillus sp. nov., isolated from tomato rhizosphere.</title>
        <authorList>
            <person name="Weon H.-Y."/>
            <person name="Lee S.A."/>
        </authorList>
    </citation>
    <scope>NUCLEOTIDE SEQUENCE [LARGE SCALE GENOMIC DNA]</scope>
    <source>
        <strain evidence="2 3">12200R-189</strain>
    </source>
</reference>
<sequence>MFPISIPSSRSTRTAPRRRTSKLPQLILSLMVFLSTPFLMSPAERQSMPPDCAARPTTAPGLASTPYDWVRQTILISHALGGIEQFAGTNSREALFHAYACGNRVFETDVSVTSDGHLVLRHDWEAGTYPVLGQSPQIKSGAMTLAKFEAFPIHGHYSPMTFQQLLGFMADHPNVLLVTDTKEADAANAAAIYRKIVKETEDANPALLKRIVPQLYQADNYAAVNGVYPFKQYIYTLYMNQDSDEKIISRYDRARHSNRRHGREPLFTGISAGAKGQRHLYVRQYDKRP</sequence>
<gene>
    <name evidence="2" type="ORF">GXP70_16235</name>
</gene>
<dbReference type="AlphaFoldDB" id="A0A6C0G117"/>
<dbReference type="SUPFAM" id="SSF51695">
    <property type="entry name" value="PLC-like phosphodiesterases"/>
    <property type="match status" value="1"/>
</dbReference>
<dbReference type="InterPro" id="IPR017946">
    <property type="entry name" value="PLC-like_Pdiesterase_TIM-brl"/>
</dbReference>
<protein>
    <recommendedName>
        <fullName evidence="1">GP-PDE domain-containing protein</fullName>
    </recommendedName>
</protein>
<dbReference type="EMBL" id="CP048209">
    <property type="protein sequence ID" value="QHT61351.1"/>
    <property type="molecule type" value="Genomic_DNA"/>
</dbReference>
<evidence type="ECO:0000313" key="3">
    <source>
        <dbReference type="Proteomes" id="UP000476064"/>
    </source>
</evidence>
<name>A0A6C0G117_9BACL</name>
<dbReference type="KEGG" id="plyc:GXP70_16235"/>
<dbReference type="GO" id="GO:0008081">
    <property type="term" value="F:phosphoric diester hydrolase activity"/>
    <property type="evidence" value="ECO:0007669"/>
    <property type="project" value="InterPro"/>
</dbReference>
<accession>A0A6C0G117</accession>
<keyword evidence="3" id="KW-1185">Reference proteome</keyword>
<feature type="domain" description="GP-PDE" evidence="1">
    <location>
        <begin position="90"/>
        <end position="229"/>
    </location>
</feature>
<evidence type="ECO:0000259" key="1">
    <source>
        <dbReference type="Pfam" id="PF03009"/>
    </source>
</evidence>
<dbReference type="Pfam" id="PF03009">
    <property type="entry name" value="GDPD"/>
    <property type="match status" value="1"/>
</dbReference>
<dbReference type="RefSeq" id="WP_162357790.1">
    <property type="nucleotide sequence ID" value="NZ_CP048209.1"/>
</dbReference>
<proteinExistence type="predicted"/>
<dbReference type="InterPro" id="IPR030395">
    <property type="entry name" value="GP_PDE_dom"/>
</dbReference>
<dbReference type="Gene3D" id="3.20.20.190">
    <property type="entry name" value="Phosphatidylinositol (PI) phosphodiesterase"/>
    <property type="match status" value="1"/>
</dbReference>
<organism evidence="2 3">
    <name type="scientific">Paenibacillus lycopersici</name>
    <dbReference type="NCBI Taxonomy" id="2704462"/>
    <lineage>
        <taxon>Bacteria</taxon>
        <taxon>Bacillati</taxon>
        <taxon>Bacillota</taxon>
        <taxon>Bacilli</taxon>
        <taxon>Bacillales</taxon>
        <taxon>Paenibacillaceae</taxon>
        <taxon>Paenibacillus</taxon>
    </lineage>
</organism>
<dbReference type="GO" id="GO:0006629">
    <property type="term" value="P:lipid metabolic process"/>
    <property type="evidence" value="ECO:0007669"/>
    <property type="project" value="InterPro"/>
</dbReference>
<dbReference type="Proteomes" id="UP000476064">
    <property type="component" value="Chromosome"/>
</dbReference>
<evidence type="ECO:0000313" key="2">
    <source>
        <dbReference type="EMBL" id="QHT61351.1"/>
    </source>
</evidence>